<dbReference type="SUPFAM" id="SSF56300">
    <property type="entry name" value="Metallo-dependent phosphatases"/>
    <property type="match status" value="1"/>
</dbReference>
<dbReference type="InterPro" id="IPR004843">
    <property type="entry name" value="Calcineurin-like_PHP"/>
</dbReference>
<dbReference type="AlphaFoldDB" id="A0A0F5JXV4"/>
<dbReference type="Proteomes" id="UP000033618">
    <property type="component" value="Unassembled WGS sequence"/>
</dbReference>
<name>A0A0F5JXV4_9BURK</name>
<evidence type="ECO:0000313" key="6">
    <source>
        <dbReference type="EMBL" id="KKB62102.1"/>
    </source>
</evidence>
<dbReference type="STRING" id="28092.WM40_19560"/>
<dbReference type="OrthoDB" id="9784378at2"/>
<evidence type="ECO:0000256" key="2">
    <source>
        <dbReference type="ARBA" id="ARBA00022801"/>
    </source>
</evidence>
<dbReference type="InterPro" id="IPR029052">
    <property type="entry name" value="Metallo-depent_PP-like"/>
</dbReference>
<dbReference type="GO" id="GO:0046872">
    <property type="term" value="F:metal ion binding"/>
    <property type="evidence" value="ECO:0007669"/>
    <property type="project" value="UniProtKB-KW"/>
</dbReference>
<comment type="similarity">
    <text evidence="4">Belongs to the cyclic nucleotide phosphodiesterase class-III family.</text>
</comment>
<dbReference type="Pfam" id="PF00149">
    <property type="entry name" value="Metallophos"/>
    <property type="match status" value="1"/>
</dbReference>
<comment type="caution">
    <text evidence="6">The sequence shown here is derived from an EMBL/GenBank/DDBJ whole genome shotgun (WGS) entry which is preliminary data.</text>
</comment>
<evidence type="ECO:0000256" key="3">
    <source>
        <dbReference type="ARBA" id="ARBA00023004"/>
    </source>
</evidence>
<evidence type="ECO:0000259" key="5">
    <source>
        <dbReference type="Pfam" id="PF00149"/>
    </source>
</evidence>
<organism evidence="6 7">
    <name type="scientific">Robbsia andropogonis</name>
    <dbReference type="NCBI Taxonomy" id="28092"/>
    <lineage>
        <taxon>Bacteria</taxon>
        <taxon>Pseudomonadati</taxon>
        <taxon>Pseudomonadota</taxon>
        <taxon>Betaproteobacteria</taxon>
        <taxon>Burkholderiales</taxon>
        <taxon>Burkholderiaceae</taxon>
        <taxon>Robbsia</taxon>
    </lineage>
</organism>
<keyword evidence="2" id="KW-0378">Hydrolase</keyword>
<keyword evidence="7" id="KW-1185">Reference proteome</keyword>
<dbReference type="RefSeq" id="WP_036009039.1">
    <property type="nucleotide sequence ID" value="NZ_CADFGU010000002.1"/>
</dbReference>
<dbReference type="Gene3D" id="3.30.750.180">
    <property type="entry name" value="GpdQ, beta-strand dimerisation domain"/>
    <property type="match status" value="1"/>
</dbReference>
<evidence type="ECO:0000256" key="1">
    <source>
        <dbReference type="ARBA" id="ARBA00022723"/>
    </source>
</evidence>
<reference evidence="6 7" key="1">
    <citation type="submission" date="2015-03" db="EMBL/GenBank/DDBJ databases">
        <title>Draft Genome Sequence of Burkholderia andropogonis type strain ICMP2807, isolated from Sorghum bicolor.</title>
        <authorList>
            <person name="Lopes-Santos L."/>
            <person name="Castro D.B."/>
            <person name="Ottoboni L.M."/>
            <person name="Park D."/>
            <person name="Weirc B.S."/>
            <person name="Destefano S.A."/>
        </authorList>
    </citation>
    <scope>NUCLEOTIDE SEQUENCE [LARGE SCALE GENOMIC DNA]</scope>
    <source>
        <strain evidence="6 7">ICMP2807</strain>
    </source>
</reference>
<dbReference type="CDD" id="cd07402">
    <property type="entry name" value="MPP_GpdQ"/>
    <property type="match status" value="1"/>
</dbReference>
<dbReference type="InterPro" id="IPR042283">
    <property type="entry name" value="GpdQ_catalytic"/>
</dbReference>
<accession>A0A0F5JXV4</accession>
<dbReference type="EMBL" id="LAQU01000025">
    <property type="protein sequence ID" value="KKB62102.1"/>
    <property type="molecule type" value="Genomic_DNA"/>
</dbReference>
<dbReference type="PATRIC" id="fig|28092.6.peg.4587"/>
<gene>
    <name evidence="6" type="ORF">WM40_19560</name>
</gene>
<dbReference type="PANTHER" id="PTHR42988:SF2">
    <property type="entry name" value="CYCLIC NUCLEOTIDE PHOSPHODIESTERASE CBUA0032-RELATED"/>
    <property type="match status" value="1"/>
</dbReference>
<dbReference type="InterPro" id="IPR026575">
    <property type="entry name" value="GpdQ/CpdA-like"/>
</dbReference>
<proteinExistence type="inferred from homology"/>
<keyword evidence="1" id="KW-0479">Metal-binding</keyword>
<dbReference type="PANTHER" id="PTHR42988">
    <property type="entry name" value="PHOSPHOHYDROLASE"/>
    <property type="match status" value="1"/>
</dbReference>
<evidence type="ECO:0000256" key="4">
    <source>
        <dbReference type="ARBA" id="ARBA00025742"/>
    </source>
</evidence>
<sequence length="294" mass="31618">MTDLHIRAPGVLAYRKVDTAGYLRQAVAHVLTLQPSPAAIVVTGDLVDKGSVDEYEHLKTLLAPLPMPIYMLVGNHDGREGLRAVFDAPYLHEGGAFVQYTVDIGGAKEHGDAVASKPIRLIALDTLEPGRSGGFLCEKRLAWLEAALESARGLPVVVAMHHPPFATGIGHMDEALLDAHSSARLAEIIARHPNVERIIAGHLHREIHARFSGTIVSTAGSTAHQVCLDLQDNAPSAFTMEPPTAVIHRWQPSPGLPLDPRTGLNGGLVSHLSYLAKYDGPYPFHEPDGGLIDQ</sequence>
<feature type="domain" description="Calcineurin-like phosphoesterase" evidence="5">
    <location>
        <begin position="2"/>
        <end position="205"/>
    </location>
</feature>
<evidence type="ECO:0000313" key="7">
    <source>
        <dbReference type="Proteomes" id="UP000033618"/>
    </source>
</evidence>
<dbReference type="InterPro" id="IPR042281">
    <property type="entry name" value="GpdQ_beta-strand"/>
</dbReference>
<dbReference type="GO" id="GO:0004112">
    <property type="term" value="F:cyclic-nucleotide phosphodiesterase activity"/>
    <property type="evidence" value="ECO:0007669"/>
    <property type="project" value="InterPro"/>
</dbReference>
<keyword evidence="3" id="KW-0408">Iron</keyword>
<dbReference type="InterPro" id="IPR050884">
    <property type="entry name" value="CNP_phosphodiesterase-III"/>
</dbReference>
<protein>
    <submittedName>
        <fullName evidence="6">Metallophosphatase</fullName>
    </submittedName>
</protein>
<dbReference type="Gene3D" id="3.60.21.40">
    <property type="entry name" value="GpdQ, catalytic alpha/beta sandwich domain"/>
    <property type="match status" value="1"/>
</dbReference>